<dbReference type="Proteomes" id="UP000180043">
    <property type="component" value="Unassembled WGS sequence"/>
</dbReference>
<name>A0A1S1LQ14_MYCCH</name>
<dbReference type="EMBL" id="MLIQ01000014">
    <property type="protein sequence ID" value="OHU57033.1"/>
    <property type="molecule type" value="Genomic_DNA"/>
</dbReference>
<evidence type="ECO:0000313" key="2">
    <source>
        <dbReference type="Proteomes" id="UP000180043"/>
    </source>
</evidence>
<accession>A0A1S1LQ14</accession>
<dbReference type="AlphaFoldDB" id="A0A1S1LQ14"/>
<gene>
    <name evidence="1" type="ORF">BKG82_12610</name>
</gene>
<organism evidence="1 2">
    <name type="scientific">Mycobacteroides chelonae</name>
    <name type="common">Mycobacterium chelonae</name>
    <dbReference type="NCBI Taxonomy" id="1774"/>
    <lineage>
        <taxon>Bacteria</taxon>
        <taxon>Bacillati</taxon>
        <taxon>Actinomycetota</taxon>
        <taxon>Actinomycetes</taxon>
        <taxon>Mycobacteriales</taxon>
        <taxon>Mycobacteriaceae</taxon>
        <taxon>Mycobacteroides</taxon>
    </lineage>
</organism>
<proteinExistence type="predicted"/>
<evidence type="ECO:0000313" key="1">
    <source>
        <dbReference type="EMBL" id="OHU57033.1"/>
    </source>
</evidence>
<reference evidence="1 2" key="1">
    <citation type="submission" date="2016-10" db="EMBL/GenBank/DDBJ databases">
        <title>Evaluation of Human, Veterinary and Environmental Mycobacterium chelonae Isolates by Core Genome Phylogenomic Analysis, Targeted Gene Comparison, and Anti-microbial Susceptibility Patterns: A Tale of Mistaken Identities.</title>
        <authorList>
            <person name="Fogelson S.B."/>
            <person name="Camus A.C."/>
            <person name="Lorenz W."/>
            <person name="Vasireddy R."/>
            <person name="Vasireddy S."/>
            <person name="Smith T."/>
            <person name="Brown-Elliott B.A."/>
            <person name="Wallace R.J.Jr."/>
            <person name="Hasan N.A."/>
            <person name="Reischl U."/>
            <person name="Sanchez S."/>
        </authorList>
    </citation>
    <scope>NUCLEOTIDE SEQUENCE [LARGE SCALE GENOMIC DNA]</scope>
    <source>
        <strain evidence="1 2">15515</strain>
    </source>
</reference>
<comment type="caution">
    <text evidence="1">The sequence shown here is derived from an EMBL/GenBank/DDBJ whole genome shotgun (WGS) entry which is preliminary data.</text>
</comment>
<protein>
    <submittedName>
        <fullName evidence="1">Uncharacterized protein</fullName>
    </submittedName>
</protein>
<sequence>MRFAKMAEPPRPPERGFRDCFDDLVERKGRELGAGWDGVPRRSRRAEAARRARVEMARRIAVRGGRRYAESTIARWAARNHWPPGVETFWLERWALIDRAGGIAALAELLGISAARIISWRDSRDPDAKLPARPQPKAPKGSRRIGVAVNGYATIGTTVILKPVPWKPGQEYQALTIDADSEILEAWYDGDEDLLMELLGPVIADQVISEWASASHHDVDYRVTEIYRFFPDVDE</sequence>